<dbReference type="AlphaFoldDB" id="A0A1Y1RY74"/>
<evidence type="ECO:0000313" key="2">
    <source>
        <dbReference type="Proteomes" id="UP000192343"/>
    </source>
</evidence>
<protein>
    <recommendedName>
        <fullName evidence="3">SCP2 domain-containing protein</fullName>
    </recommendedName>
</protein>
<keyword evidence="2" id="KW-1185">Reference proteome</keyword>
<gene>
    <name evidence="1" type="ORF">B4O97_09625</name>
</gene>
<dbReference type="OrthoDB" id="6702017at2"/>
<reference evidence="1 2" key="1">
    <citation type="submission" date="2017-03" db="EMBL/GenBank/DDBJ databases">
        <title>Draft Genome sequence of Marispirochaeta sp. strain JC444.</title>
        <authorList>
            <person name="Shivani Y."/>
            <person name="Subhash Y."/>
            <person name="Sasikala C."/>
            <person name="Ramana C."/>
        </authorList>
    </citation>
    <scope>NUCLEOTIDE SEQUENCE [LARGE SCALE GENOMIC DNA]</scope>
    <source>
        <strain evidence="1 2">JC444</strain>
    </source>
</reference>
<name>A0A1Y1RY74_9SPIO</name>
<dbReference type="Proteomes" id="UP000192343">
    <property type="component" value="Unassembled WGS sequence"/>
</dbReference>
<dbReference type="EMBL" id="MWQY01000009">
    <property type="protein sequence ID" value="ORC35419.1"/>
    <property type="molecule type" value="Genomic_DNA"/>
</dbReference>
<accession>A0A1Y1RY74</accession>
<comment type="caution">
    <text evidence="1">The sequence shown here is derived from an EMBL/GenBank/DDBJ whole genome shotgun (WGS) entry which is preliminary data.</text>
</comment>
<evidence type="ECO:0000313" key="1">
    <source>
        <dbReference type="EMBL" id="ORC35419.1"/>
    </source>
</evidence>
<dbReference type="RefSeq" id="WP_083050385.1">
    <property type="nucleotide sequence ID" value="NZ_MWQY01000009.1"/>
</dbReference>
<organism evidence="1 2">
    <name type="scientific">Marispirochaeta aestuarii</name>
    <dbReference type="NCBI Taxonomy" id="1963862"/>
    <lineage>
        <taxon>Bacteria</taxon>
        <taxon>Pseudomonadati</taxon>
        <taxon>Spirochaetota</taxon>
        <taxon>Spirochaetia</taxon>
        <taxon>Spirochaetales</taxon>
        <taxon>Spirochaetaceae</taxon>
        <taxon>Marispirochaeta</taxon>
    </lineage>
</organism>
<proteinExistence type="predicted"/>
<sequence length="174" mass="19634">MPRPLRIRVKRCRTLYLRLLLCILGRAIPRAIRLSREAQEECRKFPSDFRILLGLRAPGPALILESDGLGRLYRAAGAETSPDLEIRLKSVEAAFRLFTFQESTAASEAGGRLTAAGSLALVLSFIRIIDVVEILLLPRVIAQRAVKLWHKPDRLILKRLALYFSLLLPAPKRR</sequence>
<dbReference type="STRING" id="1963862.B4O97_09625"/>
<evidence type="ECO:0008006" key="3">
    <source>
        <dbReference type="Google" id="ProtNLM"/>
    </source>
</evidence>